<dbReference type="InterPro" id="IPR013509">
    <property type="entry name" value="RNR_lsu_N"/>
</dbReference>
<dbReference type="EMBL" id="MH588547">
    <property type="protein sequence ID" value="AXQ69785.1"/>
    <property type="molecule type" value="Genomic_DNA"/>
</dbReference>
<evidence type="ECO:0000313" key="7">
    <source>
        <dbReference type="Proteomes" id="UP000259683"/>
    </source>
</evidence>
<dbReference type="SMART" id="SM00306">
    <property type="entry name" value="HintN"/>
    <property type="match status" value="1"/>
</dbReference>
<dbReference type="Gene3D" id="3.20.70.20">
    <property type="match status" value="2"/>
</dbReference>
<dbReference type="PANTHER" id="PTHR11573">
    <property type="entry name" value="RIBONUCLEOSIDE-DIPHOSPHATE REDUCTASE LARGE CHAIN"/>
    <property type="match status" value="1"/>
</dbReference>
<evidence type="ECO:0000256" key="3">
    <source>
        <dbReference type="ARBA" id="ARBA00023002"/>
    </source>
</evidence>
<dbReference type="Proteomes" id="UP000259683">
    <property type="component" value="Segment"/>
</dbReference>
<proteinExistence type="inferred from homology"/>
<gene>
    <name evidence="6" type="ORF">CcrSC_gp203</name>
</gene>
<dbReference type="EC" id="1.17.4.1" evidence="2 4"/>
<dbReference type="InterPro" id="IPR006141">
    <property type="entry name" value="Intein_N"/>
</dbReference>
<dbReference type="UniPathway" id="UPA00326"/>
<comment type="catalytic activity">
    <reaction evidence="4">
        <text>a 2'-deoxyribonucleoside 5'-diphosphate + [thioredoxin]-disulfide + H2O = a ribonucleoside 5'-diphosphate + [thioredoxin]-dithiol</text>
        <dbReference type="Rhea" id="RHEA:23252"/>
        <dbReference type="Rhea" id="RHEA-COMP:10698"/>
        <dbReference type="Rhea" id="RHEA-COMP:10700"/>
        <dbReference type="ChEBI" id="CHEBI:15377"/>
        <dbReference type="ChEBI" id="CHEBI:29950"/>
        <dbReference type="ChEBI" id="CHEBI:50058"/>
        <dbReference type="ChEBI" id="CHEBI:57930"/>
        <dbReference type="ChEBI" id="CHEBI:73316"/>
        <dbReference type="EC" id="1.17.4.1"/>
    </reaction>
</comment>
<evidence type="ECO:0000256" key="4">
    <source>
        <dbReference type="RuleBase" id="RU003410"/>
    </source>
</evidence>
<dbReference type="Pfam" id="PF02867">
    <property type="entry name" value="Ribonuc_red_lgC"/>
    <property type="match status" value="2"/>
</dbReference>
<dbReference type="InterPro" id="IPR036844">
    <property type="entry name" value="Hint_dom_sf"/>
</dbReference>
<dbReference type="InterPro" id="IPR003587">
    <property type="entry name" value="Hint_dom_N"/>
</dbReference>
<dbReference type="SUPFAM" id="SSF51294">
    <property type="entry name" value="Hedgehog/intein (Hint) domain"/>
    <property type="match status" value="1"/>
</dbReference>
<evidence type="ECO:0000313" key="6">
    <source>
        <dbReference type="EMBL" id="AXQ69785.1"/>
    </source>
</evidence>
<dbReference type="InterPro" id="IPR039718">
    <property type="entry name" value="Rrm1"/>
</dbReference>
<dbReference type="CDD" id="cd00081">
    <property type="entry name" value="Hint"/>
    <property type="match status" value="1"/>
</dbReference>
<dbReference type="GO" id="GO:0016539">
    <property type="term" value="P:intein-mediated protein splicing"/>
    <property type="evidence" value="ECO:0007669"/>
    <property type="project" value="InterPro"/>
</dbReference>
<dbReference type="PANTHER" id="PTHR11573:SF6">
    <property type="entry name" value="RIBONUCLEOSIDE-DIPHOSPHATE REDUCTASE LARGE SUBUNIT"/>
    <property type="match status" value="1"/>
</dbReference>
<name>A0A385EFI3_9CAUD</name>
<feature type="domain" description="Hint" evidence="5">
    <location>
        <begin position="276"/>
        <end position="366"/>
    </location>
</feature>
<dbReference type="GO" id="GO:0004748">
    <property type="term" value="F:ribonucleoside-diphosphate reductase activity, thioredoxin disulfide as acceptor"/>
    <property type="evidence" value="ECO:0007669"/>
    <property type="project" value="UniProtKB-EC"/>
</dbReference>
<dbReference type="PROSITE" id="PS50817">
    <property type="entry name" value="INTEIN_N_TER"/>
    <property type="match status" value="1"/>
</dbReference>
<evidence type="ECO:0000259" key="5">
    <source>
        <dbReference type="SMART" id="SM00306"/>
    </source>
</evidence>
<reference evidence="6" key="1">
    <citation type="submission" date="2018-07" db="EMBL/GenBank/DDBJ databases">
        <authorList>
            <person name="Wilson K.M."/>
            <person name="Ely B."/>
        </authorList>
    </citation>
    <scope>NUCLEOTIDE SEQUENCE</scope>
</reference>
<dbReference type="Pfam" id="PF00317">
    <property type="entry name" value="Ribonuc_red_lgN"/>
    <property type="match status" value="1"/>
</dbReference>
<dbReference type="GO" id="GO:0009263">
    <property type="term" value="P:deoxyribonucleotide biosynthetic process"/>
    <property type="evidence" value="ECO:0007669"/>
    <property type="project" value="UniProtKB-KW"/>
</dbReference>
<dbReference type="InterPro" id="IPR008926">
    <property type="entry name" value="RNR_R1-su_N"/>
</dbReference>
<keyword evidence="3 4" id="KW-0560">Oxidoreductase</keyword>
<comment type="similarity">
    <text evidence="1 4">Belongs to the ribonucleoside diphosphate reductase large chain family.</text>
</comment>
<evidence type="ECO:0000256" key="2">
    <source>
        <dbReference type="ARBA" id="ARBA00012274"/>
    </source>
</evidence>
<dbReference type="GO" id="GO:0005524">
    <property type="term" value="F:ATP binding"/>
    <property type="evidence" value="ECO:0007669"/>
    <property type="project" value="InterPro"/>
</dbReference>
<keyword evidence="4" id="KW-0215">Deoxyribonucleotide synthesis</keyword>
<organism evidence="6 7">
    <name type="scientific">Caulobacter phage CcrSC</name>
    <dbReference type="NCBI Taxonomy" id="2283272"/>
    <lineage>
        <taxon>Viruses</taxon>
        <taxon>Duplodnaviria</taxon>
        <taxon>Heunggongvirae</taxon>
        <taxon>Uroviricota</taxon>
        <taxon>Caudoviricetes</taxon>
        <taxon>Jeanschmidtviridae</taxon>
        <taxon>Bertelyvirus</taxon>
        <taxon>Bertelyvirus SC</taxon>
    </lineage>
</organism>
<keyword evidence="7" id="KW-1185">Reference proteome</keyword>
<evidence type="ECO:0000256" key="1">
    <source>
        <dbReference type="ARBA" id="ARBA00010406"/>
    </source>
</evidence>
<sequence>MPVSPASVRIDSARDSRLDDFSKQTLKERYLLPHETSPQEAYARASAAFADDADHAQRLYDYASKGWLSFATPVLSNGGSERGQAISCFLTSVEDSRQGIFDHWDEIGWLSSVGGGVGANWSELRGNGEKTSRGSQSTGIIPFIAVTDRIILSVSQGGTRRGSLAVYLDVNHPEIEEFIVGRKPTGGDQNRKFTNLHNAVNITDEFMHHVMSGAPFPLRSPKTGEIIRTVNPRELWKLILETRMQTGEPYLHFIDTTNRHLPETQKAKGLKVRQSNLCVTPDTEVLTDTGYLPIEALAGGKHKVWNGEAFSEVEVVQTALSAELVRVWFSDGSYLDCTPYHKFYDEDGVEHRAGELANGLVLEPTRHPIIEGGVVVSDEKAYAAGWATMAGFEDDNRTAVFVPGKPRPEQARRLVVHSLDSTVSEDGLLVRFEPLAVPAGVVPAHWSRRAREMWLGAALDAIGEWIETEHGPMLGFVSPDADLVKEVRLLAKTLGLEPIIRLTDAGNAFLLPAGDGNRLITHGYVCMHDHADIVMTAQYIEPTVSVVDVHALPYQTATYCFTEPQRNRGTFNGVLTGNCTEITLPTGRDDQGKMRTAVCCLSSLNAEKYREWRHHPTFIEDVFRFLDNCLQVFIDDETPGLENARYSASMERSVGAGLLGFHYLLQSENIAFASEEARALNQEIFAHYSAEATKASLKLGAERGEAPDMIGTGHRFAHRMAVAPNASTSILLNTSPSIEPVRANVFLHKTLSGSFRVRNPYLQKLLETIAIEKAPETEGFTDEDRVAWVEAQWKLINADEGSVQGLDYLSDHEKAVFATAMEIDQEWVITHAADRQPYIDQAQSVNLFMKAGTNAVDLMKVHYQAWAKGLKSLYYLRSTTAKRGENVNAKVERKHIPEHVETLDVEKGPASPIEDSACLSCEG</sequence>
<dbReference type="InterPro" id="IPR000788">
    <property type="entry name" value="RNR_lg_C"/>
</dbReference>
<protein>
    <recommendedName>
        <fullName evidence="2 4">Ribonucleoside-diphosphate reductase</fullName>
        <ecNumber evidence="2 4">1.17.4.1</ecNumber>
    </recommendedName>
</protein>
<dbReference type="SUPFAM" id="SSF51998">
    <property type="entry name" value="PFL-like glycyl radical enzymes"/>
    <property type="match status" value="1"/>
</dbReference>
<comment type="function">
    <text evidence="4">Provides the precursors necessary for DNA synthesis. Catalyzes the biosynthesis of deoxyribonucleotides from the corresponding ribonucleotides.</text>
</comment>
<dbReference type="SUPFAM" id="SSF48168">
    <property type="entry name" value="R1 subunit of ribonucleotide reductase, N-terminal domain"/>
    <property type="match status" value="1"/>
</dbReference>
<accession>A0A385EFI3</accession>
<reference evidence="6" key="2">
    <citation type="submission" date="2021-07" db="EMBL/GenBank/DDBJ databases">
        <title>Giant CbK-like Caulobacter bacteriophages have genetically divergent genomes.</title>
        <authorList>
            <person name="Wilson K."/>
            <person name="Ely B."/>
        </authorList>
    </citation>
    <scope>NUCLEOTIDE SEQUENCE</scope>
</reference>